<proteinExistence type="predicted"/>
<dbReference type="EMBL" id="RCHU02000019">
    <property type="protein sequence ID" value="KAL3565374.1"/>
    <property type="molecule type" value="Genomic_DNA"/>
</dbReference>
<evidence type="ECO:0000313" key="2">
    <source>
        <dbReference type="Proteomes" id="UP000309997"/>
    </source>
</evidence>
<reference evidence="1 2" key="1">
    <citation type="journal article" date="2024" name="Plant Biotechnol. J.">
        <title>Genome and CRISPR/Cas9 system of a widespread forest tree (Populus alba) in the world.</title>
        <authorList>
            <person name="Liu Y.J."/>
            <person name="Jiang P.F."/>
            <person name="Han X.M."/>
            <person name="Li X.Y."/>
            <person name="Wang H.M."/>
            <person name="Wang Y.J."/>
            <person name="Wang X.X."/>
            <person name="Zeng Q.Y."/>
        </authorList>
    </citation>
    <scope>NUCLEOTIDE SEQUENCE [LARGE SCALE GENOMIC DNA]</scope>
    <source>
        <strain evidence="2">cv. PAL-ZL1</strain>
    </source>
</reference>
<dbReference type="Proteomes" id="UP000309997">
    <property type="component" value="Unassembled WGS sequence"/>
</dbReference>
<organism evidence="1 2">
    <name type="scientific">Populus alba</name>
    <name type="common">White poplar</name>
    <dbReference type="NCBI Taxonomy" id="43335"/>
    <lineage>
        <taxon>Eukaryota</taxon>
        <taxon>Viridiplantae</taxon>
        <taxon>Streptophyta</taxon>
        <taxon>Embryophyta</taxon>
        <taxon>Tracheophyta</taxon>
        <taxon>Spermatophyta</taxon>
        <taxon>Magnoliopsida</taxon>
        <taxon>eudicotyledons</taxon>
        <taxon>Gunneridae</taxon>
        <taxon>Pentapetalae</taxon>
        <taxon>rosids</taxon>
        <taxon>fabids</taxon>
        <taxon>Malpighiales</taxon>
        <taxon>Salicaceae</taxon>
        <taxon>Saliceae</taxon>
        <taxon>Populus</taxon>
    </lineage>
</organism>
<keyword evidence="2" id="KW-1185">Reference proteome</keyword>
<gene>
    <name evidence="1" type="ORF">D5086_033420</name>
</gene>
<name>A0ACC4AGR5_POPAL</name>
<sequence length="116" mass="13257">MTTSGVILSFLSNDLVQISAPGFRKKQASALDITGLRISKTYRSENAVEFVEMAGDFYYILYSAAGSEASLSDFFMLQENYFPANSNLRNKHLWDRFRQQMPSKRESQQYGVEYSV</sequence>
<accession>A0ACC4AGR5</accession>
<comment type="caution">
    <text evidence="1">The sequence shown here is derived from an EMBL/GenBank/DDBJ whole genome shotgun (WGS) entry which is preliminary data.</text>
</comment>
<evidence type="ECO:0000313" key="1">
    <source>
        <dbReference type="EMBL" id="KAL3565374.1"/>
    </source>
</evidence>
<protein>
    <submittedName>
        <fullName evidence="1">Uncharacterized protein</fullName>
    </submittedName>
</protein>